<dbReference type="CDD" id="cd00303">
    <property type="entry name" value="retropepsin_like"/>
    <property type="match status" value="1"/>
</dbReference>
<keyword evidence="2" id="KW-1185">Reference proteome</keyword>
<accession>A0ABQ5HIY8</accession>
<dbReference type="InterPro" id="IPR021109">
    <property type="entry name" value="Peptidase_aspartic_dom_sf"/>
</dbReference>
<reference evidence="1" key="2">
    <citation type="submission" date="2022-01" db="EMBL/GenBank/DDBJ databases">
        <authorList>
            <person name="Yamashiro T."/>
            <person name="Shiraishi A."/>
            <person name="Satake H."/>
            <person name="Nakayama K."/>
        </authorList>
    </citation>
    <scope>NUCLEOTIDE SEQUENCE</scope>
</reference>
<evidence type="ECO:0000313" key="2">
    <source>
        <dbReference type="Proteomes" id="UP001151760"/>
    </source>
</evidence>
<dbReference type="EMBL" id="BQNB010019669">
    <property type="protein sequence ID" value="GJT87801.1"/>
    <property type="molecule type" value="Genomic_DNA"/>
</dbReference>
<gene>
    <name evidence="1" type="ORF">Tco_1069518</name>
</gene>
<evidence type="ECO:0000313" key="1">
    <source>
        <dbReference type="EMBL" id="GJT87801.1"/>
    </source>
</evidence>
<reference evidence="1" key="1">
    <citation type="journal article" date="2022" name="Int. J. Mol. Sci.">
        <title>Draft Genome of Tanacetum Coccineum: Genomic Comparison of Closely Related Tanacetum-Family Plants.</title>
        <authorList>
            <person name="Yamashiro T."/>
            <person name="Shiraishi A."/>
            <person name="Nakayama K."/>
            <person name="Satake H."/>
        </authorList>
    </citation>
    <scope>NUCLEOTIDE SEQUENCE</scope>
</reference>
<comment type="caution">
    <text evidence="1">The sequence shown here is derived from an EMBL/GenBank/DDBJ whole genome shotgun (WGS) entry which is preliminary data.</text>
</comment>
<sequence>MEEETNGRSVESMKEELTGVETKAEALVETPRSGHIGFYLKHEINKKLIEGLVDNHKYNDLLLATRLGKMDHETYKSLPAKSMYNAILKKKLVKNDDMEGNVVIPSSIGGIKYMNSLIDQGSDVNIMPMSFYNRLTDKEPVGIDVRLSLAIHSYIYPLGIAEDVLIDIVGYVYPVDFVILYIKENWNKPFILGTPFLTTAKAVIRFEKGTITLKYDKNKIDFVKVPILPSELEKNVEDDLDPITPTNTVSKLILDIWEALGGNTRDLDSIWIETGRDYNFTRSGFKDARTVPGDGVAERTKESMIRWSGRLKPQDSHIVERESSERK</sequence>
<protein>
    <submittedName>
        <fullName evidence="1">Retrovirus-related pol polyprotein from transposon TNT 1-94</fullName>
    </submittedName>
</protein>
<organism evidence="1 2">
    <name type="scientific">Tanacetum coccineum</name>
    <dbReference type="NCBI Taxonomy" id="301880"/>
    <lineage>
        <taxon>Eukaryota</taxon>
        <taxon>Viridiplantae</taxon>
        <taxon>Streptophyta</taxon>
        <taxon>Embryophyta</taxon>
        <taxon>Tracheophyta</taxon>
        <taxon>Spermatophyta</taxon>
        <taxon>Magnoliopsida</taxon>
        <taxon>eudicotyledons</taxon>
        <taxon>Gunneridae</taxon>
        <taxon>Pentapetalae</taxon>
        <taxon>asterids</taxon>
        <taxon>campanulids</taxon>
        <taxon>Asterales</taxon>
        <taxon>Asteraceae</taxon>
        <taxon>Asteroideae</taxon>
        <taxon>Anthemideae</taxon>
        <taxon>Anthemidinae</taxon>
        <taxon>Tanacetum</taxon>
    </lineage>
</organism>
<proteinExistence type="predicted"/>
<name>A0ABQ5HIY8_9ASTR</name>
<dbReference type="PANTHER" id="PTHR33067">
    <property type="entry name" value="RNA-DIRECTED DNA POLYMERASE-RELATED"/>
    <property type="match status" value="1"/>
</dbReference>
<dbReference type="Gene3D" id="2.40.70.10">
    <property type="entry name" value="Acid Proteases"/>
    <property type="match status" value="1"/>
</dbReference>
<dbReference type="PANTHER" id="PTHR33067:SF9">
    <property type="entry name" value="RNA-DIRECTED DNA POLYMERASE"/>
    <property type="match status" value="1"/>
</dbReference>
<dbReference type="Proteomes" id="UP001151760">
    <property type="component" value="Unassembled WGS sequence"/>
</dbReference>